<dbReference type="InterPro" id="IPR050739">
    <property type="entry name" value="MFP"/>
</dbReference>
<sequence>MGRNDLLIRTFPNSIYRKEAIAYKKLHWKGKALLLAGLPAWLVTCLSLLFLCALICALIFCKFTQRIDVKGEVITLPHSVNVFSPQQGFVVNQYVQIGDVVKKGQTLYELDVSRNTTTGNVSAAQIEVINEKIANSEAIIKKLTHNKNETLIALDAQLKNARNSLNETVRMLANTQQGLSKMHENLSSYDKYLKEGLITKDQYNYQHSLYFQQQSAYQSLISQKMQLETQLTQLSSDKVTKAADFDNQISSQYNQTNDYKNQLVESNANGNIIIKATTEGRIESLAVTKGQMVDKGSSLAQIKPIGNIEYYLILWLPNNSIPYVKVGDTINIRYDAFPSDKFGQFPGEIISISSLPASRQEMSEYTNVNDGTNQQELALYKAIVKIRDKKFNYDGKELSLSNGLKAQAVVFLEERPLYMWMFTPVYKISQSVSGPVND</sequence>
<evidence type="ECO:0000256" key="1">
    <source>
        <dbReference type="ARBA" id="ARBA00004167"/>
    </source>
</evidence>
<dbReference type="InterPro" id="IPR006144">
    <property type="entry name" value="Secretion_HlyD_CS"/>
</dbReference>
<gene>
    <name evidence="8" type="primary">cvaA</name>
    <name evidence="8" type="ORF">SAMEA3720909_05293</name>
</gene>
<dbReference type="Proteomes" id="UP000259364">
    <property type="component" value="Unassembled WGS sequence"/>
</dbReference>
<dbReference type="PANTHER" id="PTHR30386">
    <property type="entry name" value="MEMBRANE FUSION SUBUNIT OF EMRAB-TOLC MULTIDRUG EFFLUX PUMP"/>
    <property type="match status" value="1"/>
</dbReference>
<keyword evidence="5 7" id="KW-1133">Transmembrane helix</keyword>
<dbReference type="PROSITE" id="PS00543">
    <property type="entry name" value="HLYD_FAMILY"/>
    <property type="match status" value="1"/>
</dbReference>
<dbReference type="PRINTS" id="PR01490">
    <property type="entry name" value="RTXTOXIND"/>
</dbReference>
<dbReference type="EMBL" id="UJHH01000044">
    <property type="protein sequence ID" value="SWF77675.1"/>
    <property type="molecule type" value="Genomic_DNA"/>
</dbReference>
<protein>
    <submittedName>
        <fullName evidence="8">Microcin H47 secretion protein</fullName>
    </submittedName>
</protein>
<evidence type="ECO:0000313" key="9">
    <source>
        <dbReference type="Proteomes" id="UP000259364"/>
    </source>
</evidence>
<dbReference type="GO" id="GO:0016020">
    <property type="term" value="C:membrane"/>
    <property type="evidence" value="ECO:0007669"/>
    <property type="project" value="UniProtKB-SubCell"/>
</dbReference>
<comment type="similarity">
    <text evidence="2">Belongs to the membrane fusion protein (MFP) (TC 8.A.1) family.</text>
</comment>
<evidence type="ECO:0000256" key="5">
    <source>
        <dbReference type="ARBA" id="ARBA00022989"/>
    </source>
</evidence>
<dbReference type="AlphaFoldDB" id="A0AAX2N6E0"/>
<evidence type="ECO:0000256" key="7">
    <source>
        <dbReference type="SAM" id="Phobius"/>
    </source>
</evidence>
<organism evidence="8 9">
    <name type="scientific">Klebsiella pneumoniae</name>
    <dbReference type="NCBI Taxonomy" id="573"/>
    <lineage>
        <taxon>Bacteria</taxon>
        <taxon>Pseudomonadati</taxon>
        <taxon>Pseudomonadota</taxon>
        <taxon>Gammaproteobacteria</taxon>
        <taxon>Enterobacterales</taxon>
        <taxon>Enterobacteriaceae</taxon>
        <taxon>Klebsiella/Raoultella group</taxon>
        <taxon>Klebsiella</taxon>
        <taxon>Klebsiella pneumoniae complex</taxon>
    </lineage>
</organism>
<comment type="subcellular location">
    <subcellularLocation>
        <location evidence="1">Membrane</location>
        <topology evidence="1">Single-pass membrane protein</topology>
    </subcellularLocation>
</comment>
<feature type="transmembrane region" description="Helical" evidence="7">
    <location>
        <begin position="33"/>
        <end position="60"/>
    </location>
</feature>
<evidence type="ECO:0000256" key="6">
    <source>
        <dbReference type="ARBA" id="ARBA00023136"/>
    </source>
</evidence>
<reference evidence="8 9" key="1">
    <citation type="submission" date="2018-08" db="EMBL/GenBank/DDBJ databases">
        <authorList>
            <consortium name="Pathogen Informatics"/>
        </authorList>
    </citation>
    <scope>NUCLEOTIDE SEQUENCE [LARGE SCALE GENOMIC DNA]</scope>
    <source>
        <strain evidence="8 9">EuSCAPE_UK014</strain>
    </source>
</reference>
<evidence type="ECO:0000313" key="8">
    <source>
        <dbReference type="EMBL" id="SWF77675.1"/>
    </source>
</evidence>
<evidence type="ECO:0000256" key="4">
    <source>
        <dbReference type="ARBA" id="ARBA00022692"/>
    </source>
</evidence>
<dbReference type="GO" id="GO:0009306">
    <property type="term" value="P:protein secretion"/>
    <property type="evidence" value="ECO:0007669"/>
    <property type="project" value="InterPro"/>
</dbReference>
<accession>A0AAX2N6E0</accession>
<dbReference type="PANTHER" id="PTHR30386:SF28">
    <property type="entry name" value="EXPORTED PROTEIN"/>
    <property type="match status" value="1"/>
</dbReference>
<name>A0AAX2N6E0_KLEPN</name>
<dbReference type="InterPro" id="IPR011053">
    <property type="entry name" value="Single_hybrid_motif"/>
</dbReference>
<dbReference type="Gene3D" id="2.40.50.100">
    <property type="match status" value="1"/>
</dbReference>
<keyword evidence="6 7" id="KW-0472">Membrane</keyword>
<dbReference type="Gene3D" id="2.40.30.170">
    <property type="match status" value="1"/>
</dbReference>
<evidence type="ECO:0000256" key="2">
    <source>
        <dbReference type="ARBA" id="ARBA00009477"/>
    </source>
</evidence>
<keyword evidence="4 7" id="KW-0812">Transmembrane</keyword>
<comment type="caution">
    <text evidence="8">The sequence shown here is derived from an EMBL/GenBank/DDBJ whole genome shotgun (WGS) entry which is preliminary data.</text>
</comment>
<dbReference type="SUPFAM" id="SSF51230">
    <property type="entry name" value="Single hybrid motif"/>
    <property type="match status" value="1"/>
</dbReference>
<proteinExistence type="inferred from homology"/>
<evidence type="ECO:0000256" key="3">
    <source>
        <dbReference type="ARBA" id="ARBA00022448"/>
    </source>
</evidence>
<keyword evidence="3" id="KW-0813">Transport</keyword>